<keyword evidence="4" id="KW-1185">Reference proteome</keyword>
<proteinExistence type="predicted"/>
<gene>
    <name evidence="3" type="ORF">SAMN05192585_1084</name>
</gene>
<organism evidence="3 4">
    <name type="scientific">Acetanaerobacterium elongatum</name>
    <dbReference type="NCBI Taxonomy" id="258515"/>
    <lineage>
        <taxon>Bacteria</taxon>
        <taxon>Bacillati</taxon>
        <taxon>Bacillota</taxon>
        <taxon>Clostridia</taxon>
        <taxon>Eubacteriales</taxon>
        <taxon>Oscillospiraceae</taxon>
        <taxon>Acetanaerobacterium</taxon>
    </lineage>
</organism>
<dbReference type="InterPro" id="IPR029063">
    <property type="entry name" value="SAM-dependent_MTases_sf"/>
</dbReference>
<keyword evidence="3" id="KW-0489">Methyltransferase</keyword>
<dbReference type="Proteomes" id="UP000199182">
    <property type="component" value="Unassembled WGS sequence"/>
</dbReference>
<evidence type="ECO:0000313" key="3">
    <source>
        <dbReference type="EMBL" id="SDM93341.1"/>
    </source>
</evidence>
<dbReference type="EMBL" id="FNID01000008">
    <property type="protein sequence ID" value="SDM93341.1"/>
    <property type="molecule type" value="Genomic_DNA"/>
</dbReference>
<reference evidence="3 4" key="1">
    <citation type="submission" date="2016-10" db="EMBL/GenBank/DDBJ databases">
        <authorList>
            <person name="de Groot N.N."/>
        </authorList>
    </citation>
    <scope>NUCLEOTIDE SEQUENCE [LARGE SCALE GENOMIC DNA]</scope>
    <source>
        <strain evidence="3 4">CGMCC 1.5012</strain>
    </source>
</reference>
<dbReference type="GO" id="GO:0032259">
    <property type="term" value="P:methylation"/>
    <property type="evidence" value="ECO:0007669"/>
    <property type="project" value="UniProtKB-KW"/>
</dbReference>
<dbReference type="STRING" id="258515.SAMN05192585_1084"/>
<dbReference type="RefSeq" id="WP_092638664.1">
    <property type="nucleotide sequence ID" value="NZ_FNID01000008.1"/>
</dbReference>
<dbReference type="CDD" id="cd02440">
    <property type="entry name" value="AdoMet_MTases"/>
    <property type="match status" value="1"/>
</dbReference>
<keyword evidence="1 3" id="KW-0808">Transferase</keyword>
<sequence length="209" mass="23417">MYFDEKSAQWDTPRRIERAKAQAGFIKKELGRPDNLTALEIGCGTGLLAFELKDYFSKIYCAEPSEGMRAVLNEKLRQSGIQNILPNDTSLLSQQEYFGTFDVAYSAMVFHHIVDIKEELLLLRKMLKPGGHLIIIDLDTDDGTFHSDDPTFNGHHGFDRQELGLLLAQCGFPAAAFQTIYSGVKPMGEKQVLYSLFLCHACKKAPAQP</sequence>
<dbReference type="SUPFAM" id="SSF53335">
    <property type="entry name" value="S-adenosyl-L-methionine-dependent methyltransferases"/>
    <property type="match status" value="1"/>
</dbReference>
<accession>A0A1G9X9Z6</accession>
<evidence type="ECO:0000256" key="1">
    <source>
        <dbReference type="ARBA" id="ARBA00022679"/>
    </source>
</evidence>
<dbReference type="OrthoDB" id="9804312at2"/>
<dbReference type="PANTHER" id="PTHR43861:SF3">
    <property type="entry name" value="PUTATIVE (AFU_ORTHOLOGUE AFUA_2G14390)-RELATED"/>
    <property type="match status" value="1"/>
</dbReference>
<evidence type="ECO:0000259" key="2">
    <source>
        <dbReference type="Pfam" id="PF08242"/>
    </source>
</evidence>
<protein>
    <submittedName>
        <fullName evidence="3">Methyltransferase domain-containing protein</fullName>
    </submittedName>
</protein>
<dbReference type="GO" id="GO:0008168">
    <property type="term" value="F:methyltransferase activity"/>
    <property type="evidence" value="ECO:0007669"/>
    <property type="project" value="UniProtKB-KW"/>
</dbReference>
<dbReference type="Gene3D" id="3.40.50.150">
    <property type="entry name" value="Vaccinia Virus protein VP39"/>
    <property type="match status" value="1"/>
</dbReference>
<name>A0A1G9X9Z6_9FIRM</name>
<feature type="domain" description="Methyltransferase type 12" evidence="2">
    <location>
        <begin position="39"/>
        <end position="133"/>
    </location>
</feature>
<evidence type="ECO:0000313" key="4">
    <source>
        <dbReference type="Proteomes" id="UP000199182"/>
    </source>
</evidence>
<dbReference type="Pfam" id="PF08242">
    <property type="entry name" value="Methyltransf_12"/>
    <property type="match status" value="1"/>
</dbReference>
<dbReference type="InterPro" id="IPR013217">
    <property type="entry name" value="Methyltransf_12"/>
</dbReference>
<dbReference type="AlphaFoldDB" id="A0A1G9X9Z6"/>
<dbReference type="PANTHER" id="PTHR43861">
    <property type="entry name" value="TRANS-ACONITATE 2-METHYLTRANSFERASE-RELATED"/>
    <property type="match status" value="1"/>
</dbReference>